<evidence type="ECO:0000256" key="5">
    <source>
        <dbReference type="ARBA" id="ARBA00022786"/>
    </source>
</evidence>
<dbReference type="Pfam" id="PF18031">
    <property type="entry name" value="UCH_C"/>
    <property type="match status" value="1"/>
</dbReference>
<evidence type="ECO:0000256" key="10">
    <source>
        <dbReference type="ARBA" id="ARBA00046227"/>
    </source>
</evidence>
<comment type="function">
    <text evidence="10">Catalytic component of the polycomb repressive deubiquitinase (PR-DUB) complex, a complex that specifically mediates deubiquitination of histone H2A monoubiquitinated at 'Lys-119' (H2AK118ub1). Mediates bisymmetric organization of the PR-DUB complex and is involved in association with nucleosomes to mediate deubiquitination. Does not deubiquitinate monoubiquitinated histone H2B. Required to maintain the transcriptionally repressive state of homeotic genes throughout development. The PR-DUB complex has weak or no activity toward 'Lys-48'- and 'Lys-63'-linked polyubiquitin chains. Polycomb group (PcG) protein.</text>
</comment>
<dbReference type="Gene3D" id="3.40.532.10">
    <property type="entry name" value="Peptidase C12, ubiquitin carboxyl-terminal hydrolase"/>
    <property type="match status" value="1"/>
</dbReference>
<dbReference type="PROSITE" id="PS52048">
    <property type="entry name" value="UCH_DOMAIN"/>
    <property type="match status" value="1"/>
</dbReference>
<keyword evidence="8" id="KW-0156">Chromatin regulator</keyword>
<organism evidence="16">
    <name type="scientific">Artemia parthenogenetica</name>
    <name type="common">Brine shrimp</name>
    <dbReference type="NCBI Taxonomy" id="6663"/>
    <lineage>
        <taxon>Eukaryota</taxon>
        <taxon>Metazoa</taxon>
        <taxon>Ecdysozoa</taxon>
        <taxon>Arthropoda</taxon>
        <taxon>Crustacea</taxon>
        <taxon>Branchiopoda</taxon>
        <taxon>Anostraca</taxon>
        <taxon>Artemiidae</taxon>
        <taxon>Artemia</taxon>
    </lineage>
</organism>
<feature type="active site" description="Nucleophile" evidence="12">
    <location>
        <position position="98"/>
    </location>
</feature>
<comment type="similarity">
    <text evidence="3">Belongs to the peptidase C12 family. BAP1 subfamily.</text>
</comment>
<evidence type="ECO:0000256" key="13">
    <source>
        <dbReference type="RuleBase" id="RU361215"/>
    </source>
</evidence>
<keyword evidence="4 12" id="KW-0645">Protease</keyword>
<keyword evidence="9" id="KW-0539">Nucleus</keyword>
<dbReference type="Pfam" id="PF01088">
    <property type="entry name" value="Peptidase_C12"/>
    <property type="match status" value="1"/>
</dbReference>
<comment type="catalytic activity">
    <reaction evidence="1 12 13">
        <text>Thiol-dependent hydrolysis of ester, thioester, amide, peptide and isopeptide bonds formed by the C-terminal Gly of ubiquitin (a 76-residue protein attached to proteins as an intracellular targeting signal).</text>
        <dbReference type="EC" id="3.4.19.12"/>
    </reaction>
</comment>
<evidence type="ECO:0000256" key="6">
    <source>
        <dbReference type="ARBA" id="ARBA00022801"/>
    </source>
</evidence>
<dbReference type="GO" id="GO:0016579">
    <property type="term" value="P:protein deubiquitination"/>
    <property type="evidence" value="ECO:0007669"/>
    <property type="project" value="TreeGrafter"/>
</dbReference>
<dbReference type="GO" id="GO:0005634">
    <property type="term" value="C:nucleus"/>
    <property type="evidence" value="ECO:0007669"/>
    <property type="project" value="UniProtKB-SubCell"/>
</dbReference>
<comment type="subcellular location">
    <subcellularLocation>
        <location evidence="2">Nucleus</location>
    </subcellularLocation>
</comment>
<feature type="site" description="Transition state stabilizer" evidence="12">
    <location>
        <position position="92"/>
    </location>
</feature>
<accession>G0X2G6</accession>
<dbReference type="PANTHER" id="PTHR10589:SF28">
    <property type="entry name" value="UBIQUITIN CARBOXYL-TERMINAL HYDROLASE BAP1"/>
    <property type="match status" value="1"/>
</dbReference>
<dbReference type="GO" id="GO:0005737">
    <property type="term" value="C:cytoplasm"/>
    <property type="evidence" value="ECO:0007669"/>
    <property type="project" value="TreeGrafter"/>
</dbReference>
<keyword evidence="5 12" id="KW-0833">Ubl conjugation pathway</keyword>
<dbReference type="GO" id="GO:0006325">
    <property type="term" value="P:chromatin organization"/>
    <property type="evidence" value="ECO:0007669"/>
    <property type="project" value="UniProtKB-KW"/>
</dbReference>
<dbReference type="FunFam" id="3.40.532.10:FF:000002">
    <property type="entry name" value="Ubiquitin carboxyl-terminal hydrolase"/>
    <property type="match status" value="1"/>
</dbReference>
<gene>
    <name evidence="16" type="primary">BAP1</name>
</gene>
<reference evidence="16" key="1">
    <citation type="submission" date="2010-07" db="EMBL/GenBank/DDBJ databases">
        <title>Molecular characterization and function study of BRCA1 associated protein 1 (BAP1) in Artemia.</title>
        <authorList>
            <person name="Yang F."/>
            <person name="Dai L."/>
            <person name="Ma Y.-G."/>
            <person name="Yu Y.-Q."/>
            <person name="Yang W.-J."/>
        </authorList>
    </citation>
    <scope>NUCLEOTIDE SEQUENCE</scope>
</reference>
<dbReference type="InterPro" id="IPR038765">
    <property type="entry name" value="Papain-like_cys_pep_sf"/>
</dbReference>
<evidence type="ECO:0000256" key="7">
    <source>
        <dbReference type="ARBA" id="ARBA00022807"/>
    </source>
</evidence>
<proteinExistence type="evidence at transcript level"/>
<dbReference type="PROSITE" id="PS52049">
    <property type="entry name" value="ULD"/>
    <property type="match status" value="1"/>
</dbReference>
<evidence type="ECO:0000256" key="2">
    <source>
        <dbReference type="ARBA" id="ARBA00004123"/>
    </source>
</evidence>
<dbReference type="InterPro" id="IPR001578">
    <property type="entry name" value="Peptidase_C12_UCH"/>
</dbReference>
<evidence type="ECO:0000256" key="4">
    <source>
        <dbReference type="ARBA" id="ARBA00022670"/>
    </source>
</evidence>
<dbReference type="Gene3D" id="1.20.58.860">
    <property type="match status" value="1"/>
</dbReference>
<dbReference type="PRINTS" id="PR00707">
    <property type="entry name" value="UBCTHYDRLASE"/>
</dbReference>
<dbReference type="AlphaFoldDB" id="G0X2G6"/>
<feature type="active site" description="Proton donor" evidence="12">
    <location>
        <position position="181"/>
    </location>
</feature>
<comment type="subunit">
    <text evidence="11">Catalytic component of the polycomb repressive deubiquitinase (PR-DUB) complex, at least composed of caly/calypso, Asx and sba (MBD5/6 homolog). The PR-DUB complex associates with nucleosomes to mediate deubiquitination of histone H2AK118ub1 substrates; the association requires the positively charged C-terminal tail of caly, probably due to direct binding of DNA. Interacts (via ULD domain) with Asx (via DEUBAD domain); the interaction produces a stable heterodimer with a composite binding site for ubiquitin. Homodimerizes (via coiled-coil hinge-region between the UCH and ULD domains) to mediate assembly of 2 copies of the caly-Asx heterodimer into a bisymmetric tetramer; dimerization enhances PR-DUB association with nucleosomes.</text>
</comment>
<feature type="compositionally biased region" description="Polar residues" evidence="14">
    <location>
        <begin position="152"/>
        <end position="173"/>
    </location>
</feature>
<dbReference type="InterPro" id="IPR041507">
    <property type="entry name" value="UCH_C"/>
</dbReference>
<evidence type="ECO:0000256" key="1">
    <source>
        <dbReference type="ARBA" id="ARBA00000707"/>
    </source>
</evidence>
<evidence type="ECO:0000259" key="15">
    <source>
        <dbReference type="PROSITE" id="PS52048"/>
    </source>
</evidence>
<feature type="region of interest" description="Disordered" evidence="14">
    <location>
        <begin position="450"/>
        <end position="488"/>
    </location>
</feature>
<dbReference type="SUPFAM" id="SSF54001">
    <property type="entry name" value="Cysteine proteinases"/>
    <property type="match status" value="1"/>
</dbReference>
<evidence type="ECO:0000256" key="9">
    <source>
        <dbReference type="ARBA" id="ARBA00023242"/>
    </source>
</evidence>
<protein>
    <recommendedName>
        <fullName evidence="13">Ubiquitin carboxyl-terminal hydrolase</fullName>
        <ecNumber evidence="13">3.4.19.12</ecNumber>
    </recommendedName>
</protein>
<dbReference type="CDD" id="cd09617">
    <property type="entry name" value="Peptidase_C12_UCH37_BAP1"/>
    <property type="match status" value="1"/>
</dbReference>
<name>G0X2G6_ARTPA</name>
<keyword evidence="6 12" id="KW-0378">Hydrolase</keyword>
<feature type="region of interest" description="Disordered" evidence="14">
    <location>
        <begin position="148"/>
        <end position="173"/>
    </location>
</feature>
<evidence type="ECO:0000256" key="8">
    <source>
        <dbReference type="ARBA" id="ARBA00022853"/>
    </source>
</evidence>
<evidence type="ECO:0000313" key="16">
    <source>
        <dbReference type="EMBL" id="ADN03391.1"/>
    </source>
</evidence>
<feature type="compositionally biased region" description="Basic residues" evidence="14">
    <location>
        <begin position="471"/>
        <end position="488"/>
    </location>
</feature>
<dbReference type="EC" id="3.4.19.12" evidence="13"/>
<dbReference type="GO" id="GO:0004843">
    <property type="term" value="F:cysteine-type deubiquitinase activity"/>
    <property type="evidence" value="ECO:0007669"/>
    <property type="project" value="UniProtKB-UniRule"/>
</dbReference>
<evidence type="ECO:0000256" key="3">
    <source>
        <dbReference type="ARBA" id="ARBA00007182"/>
    </source>
</evidence>
<dbReference type="EMBL" id="HM853988">
    <property type="protein sequence ID" value="ADN03391.1"/>
    <property type="molecule type" value="mRNA"/>
</dbReference>
<evidence type="ECO:0000256" key="12">
    <source>
        <dbReference type="PROSITE-ProRule" id="PRU01393"/>
    </source>
</evidence>
<feature type="site" description="Important for enzyme activity" evidence="12">
    <location>
        <position position="196"/>
    </location>
</feature>
<dbReference type="GO" id="GO:0006511">
    <property type="term" value="P:ubiquitin-dependent protein catabolic process"/>
    <property type="evidence" value="ECO:0007669"/>
    <property type="project" value="UniProtKB-UniRule"/>
</dbReference>
<evidence type="ECO:0000256" key="11">
    <source>
        <dbReference type="ARBA" id="ARBA00049710"/>
    </source>
</evidence>
<dbReference type="InterPro" id="IPR036959">
    <property type="entry name" value="Peptidase_C12_UCH_sf"/>
</dbReference>
<evidence type="ECO:0000256" key="14">
    <source>
        <dbReference type="SAM" id="MobiDB-lite"/>
    </source>
</evidence>
<sequence>MPVDINNLTEGWLELESDPGLFTLLLEDFGVSGVQVEEVYDLQRPFDDHDAFGFIFLFRWKEERRARRKQVDEAELFVKDEKRVNSMFFAHQVVPNSCATHALLSVLLNCSNVDSGTTLNRLKQYTSGMSPENKGLAIGNTPELAKAHNSHAVPQTQRSSNSERGISSTGVTRQGQSETFHFVSYVPVENRLYELDGLKPYPMDHGPWRSDEPWTELFRRIILERIYQATPGVDHDICFSLLAVVPDRRVALSRKLSLLCANRQIVDQALQQLCKLQSRKKSPSPILITQKDQCGSSKQSAKEASMKFEKCEKLDSNANQKLSVGSAVPALKEEITTDEITAQNELTIESKAEVEHTKPKFDRSILDKYPHLTGPQSFGPNDLLALLSNLDRDIAACEACLKEENGRRRKYKIDDCRRTHDYDGFICTFLSMLAEQGTLAEMVEQQVIEKDRKKTKLKKLSPNDANEGKKISKKVLPKSKKTKPTGKG</sequence>
<keyword evidence="7 12" id="KW-0788">Thiol protease</keyword>
<dbReference type="PANTHER" id="PTHR10589">
    <property type="entry name" value="UBIQUITIN CARBOXYL-TERMINAL HYDROLASE"/>
    <property type="match status" value="1"/>
</dbReference>
<feature type="domain" description="UCH catalytic" evidence="15">
    <location>
        <begin position="11"/>
        <end position="246"/>
    </location>
</feature>